<accession>T1L4R7</accession>
<dbReference type="AlphaFoldDB" id="T1L4R7"/>
<dbReference type="EnsemblMetazoa" id="tetur40g00220.1">
    <property type="protein sequence ID" value="tetur40g00220.1"/>
    <property type="gene ID" value="tetur40g00220"/>
</dbReference>
<sequence>MKTASCIFNPNDLFNEIFEFASTQLYLEKLRCYSTCLPWYRCLNIFMNPSDINDLRWLTWTSVGILRKLKYSDGRCQSYDFEIPSKTSPLGGLKHGIEVNNCIVECLNSYQLLQP</sequence>
<name>T1L4R7_TETUR</name>
<reference evidence="2" key="1">
    <citation type="submission" date="2011-08" db="EMBL/GenBank/DDBJ databases">
        <authorList>
            <person name="Rombauts S."/>
        </authorList>
    </citation>
    <scope>NUCLEOTIDE SEQUENCE</scope>
    <source>
        <strain evidence="2">London</strain>
    </source>
</reference>
<proteinExistence type="predicted"/>
<reference evidence="1" key="2">
    <citation type="submission" date="2015-06" db="UniProtKB">
        <authorList>
            <consortium name="EnsemblMetazoa"/>
        </authorList>
    </citation>
    <scope>IDENTIFICATION</scope>
</reference>
<organism evidence="1 2">
    <name type="scientific">Tetranychus urticae</name>
    <name type="common">Two-spotted spider mite</name>
    <dbReference type="NCBI Taxonomy" id="32264"/>
    <lineage>
        <taxon>Eukaryota</taxon>
        <taxon>Metazoa</taxon>
        <taxon>Ecdysozoa</taxon>
        <taxon>Arthropoda</taxon>
        <taxon>Chelicerata</taxon>
        <taxon>Arachnida</taxon>
        <taxon>Acari</taxon>
        <taxon>Acariformes</taxon>
        <taxon>Trombidiformes</taxon>
        <taxon>Prostigmata</taxon>
        <taxon>Eleutherengona</taxon>
        <taxon>Raphignathae</taxon>
        <taxon>Tetranychoidea</taxon>
        <taxon>Tetranychidae</taxon>
        <taxon>Tetranychus</taxon>
    </lineage>
</organism>
<dbReference type="HOGENOM" id="CLU_2111979_0_0_1"/>
<evidence type="ECO:0000313" key="1">
    <source>
        <dbReference type="EnsemblMetazoa" id="tetur40g00220.1"/>
    </source>
</evidence>
<evidence type="ECO:0000313" key="2">
    <source>
        <dbReference type="Proteomes" id="UP000015104"/>
    </source>
</evidence>
<dbReference type="EMBL" id="CAEY01001161">
    <property type="status" value="NOT_ANNOTATED_CDS"/>
    <property type="molecule type" value="Genomic_DNA"/>
</dbReference>
<protein>
    <submittedName>
        <fullName evidence="1">Uncharacterized protein</fullName>
    </submittedName>
</protein>
<dbReference type="Proteomes" id="UP000015104">
    <property type="component" value="Unassembled WGS sequence"/>
</dbReference>
<keyword evidence="2" id="KW-1185">Reference proteome</keyword>